<keyword evidence="8 14" id="KW-0479">Metal-binding</keyword>
<dbReference type="EC" id="1.3.99.-" evidence="14 15"/>
<comment type="pathway">
    <text evidence="2 14 15">Porphyrin-containing compound metabolism; protoporphyrin-IX biosynthesis; protoporphyrin-IX from protoporphyrinogen-IX: step 1/1.</text>
</comment>
<dbReference type="PIRSF" id="PIRSF004638">
    <property type="entry name" value="UCP004638"/>
    <property type="match status" value="1"/>
</dbReference>
<evidence type="ECO:0000256" key="4">
    <source>
        <dbReference type="ARBA" id="ARBA00017504"/>
    </source>
</evidence>
<evidence type="ECO:0000256" key="13">
    <source>
        <dbReference type="ARBA" id="ARBA00048390"/>
    </source>
</evidence>
<keyword evidence="10 14" id="KW-0560">Oxidoreductase</keyword>
<gene>
    <name evidence="16" type="ORF">CD178_01121</name>
</gene>
<dbReference type="NCBIfam" id="TIGR00701">
    <property type="entry name" value="protoporphyrinogen oxidase HemJ"/>
    <property type="match status" value="1"/>
</dbReference>
<comment type="subunit">
    <text evidence="14">Homodimer.</text>
</comment>
<dbReference type="EMBL" id="CP023036">
    <property type="protein sequence ID" value="AXY21915.1"/>
    <property type="molecule type" value="Genomic_DNA"/>
</dbReference>
<protein>
    <recommendedName>
        <fullName evidence="4 14">Protoporphyrinogen IX oxidase</fullName>
        <shortName evidence="14">PPO</shortName>
        <ecNumber evidence="14 15">1.3.99.-</ecNumber>
    </recommendedName>
</protein>
<evidence type="ECO:0000256" key="15">
    <source>
        <dbReference type="PIRNR" id="PIRNR004638"/>
    </source>
</evidence>
<keyword evidence="9 14" id="KW-1133">Transmembrane helix</keyword>
<dbReference type="GO" id="GO:0070818">
    <property type="term" value="F:protoporphyrinogen oxidase activity"/>
    <property type="evidence" value="ECO:0007669"/>
    <property type="project" value="UniProtKB-UniRule"/>
</dbReference>
<dbReference type="Proteomes" id="UP000264120">
    <property type="component" value="Chromosome"/>
</dbReference>
<feature type="binding site" description="axial binding residue" evidence="14">
    <location>
        <position position="16"/>
    </location>
    <ligand>
        <name>heme</name>
        <dbReference type="ChEBI" id="CHEBI:30413"/>
    </ligand>
    <ligandPart>
        <name>Fe</name>
        <dbReference type="ChEBI" id="CHEBI:18248"/>
    </ligandPart>
</feature>
<dbReference type="GO" id="GO:0005886">
    <property type="term" value="C:plasma membrane"/>
    <property type="evidence" value="ECO:0007669"/>
    <property type="project" value="UniProtKB-SubCell"/>
</dbReference>
<keyword evidence="7 14" id="KW-0812">Transmembrane</keyword>
<comment type="catalytic activity">
    <reaction evidence="13 14 15">
        <text>protoporphyrinogen IX + 3 A = protoporphyrin IX + 3 AH2</text>
        <dbReference type="Rhea" id="RHEA:62000"/>
        <dbReference type="ChEBI" id="CHEBI:13193"/>
        <dbReference type="ChEBI" id="CHEBI:17499"/>
        <dbReference type="ChEBI" id="CHEBI:57306"/>
        <dbReference type="ChEBI" id="CHEBI:57307"/>
    </reaction>
</comment>
<evidence type="ECO:0000256" key="7">
    <source>
        <dbReference type="ARBA" id="ARBA00022692"/>
    </source>
</evidence>
<feature type="transmembrane region" description="Helical" evidence="14">
    <location>
        <begin position="128"/>
        <end position="146"/>
    </location>
</feature>
<dbReference type="PANTHER" id="PTHR40255:SF1">
    <property type="entry name" value="PROTOPORPHYRINOGEN IX OXIDASE"/>
    <property type="match status" value="1"/>
</dbReference>
<keyword evidence="11 14" id="KW-0408">Iron</keyword>
<evidence type="ECO:0000256" key="9">
    <source>
        <dbReference type="ARBA" id="ARBA00022989"/>
    </source>
</evidence>
<evidence type="ECO:0000313" key="17">
    <source>
        <dbReference type="Proteomes" id="UP000264120"/>
    </source>
</evidence>
<evidence type="ECO:0000313" key="16">
    <source>
        <dbReference type="EMBL" id="AXY21915.1"/>
    </source>
</evidence>
<dbReference type="KEGG" id="ksc:CD178_01121"/>
<keyword evidence="17" id="KW-1185">Reference proteome</keyword>
<dbReference type="InterPro" id="IPR005265">
    <property type="entry name" value="HemJ-like"/>
</dbReference>
<comment type="similarity">
    <text evidence="3 14 15">Belongs to the HemJ family.</text>
</comment>
<dbReference type="AlphaFoldDB" id="A0A347WAM2"/>
<evidence type="ECO:0000256" key="2">
    <source>
        <dbReference type="ARBA" id="ARBA00005073"/>
    </source>
</evidence>
<evidence type="ECO:0000256" key="10">
    <source>
        <dbReference type="ARBA" id="ARBA00023002"/>
    </source>
</evidence>
<evidence type="ECO:0000256" key="8">
    <source>
        <dbReference type="ARBA" id="ARBA00022723"/>
    </source>
</evidence>
<dbReference type="GO" id="GO:0046872">
    <property type="term" value="F:metal ion binding"/>
    <property type="evidence" value="ECO:0007669"/>
    <property type="project" value="UniProtKB-UniRule"/>
</dbReference>
<dbReference type="RefSeq" id="WP_118962666.1">
    <property type="nucleotide sequence ID" value="NZ_CP023036.1"/>
</dbReference>
<dbReference type="PANTHER" id="PTHR40255">
    <property type="entry name" value="UPF0093 MEMBRANE PROTEIN SLR1790"/>
    <property type="match status" value="1"/>
</dbReference>
<accession>A0A347WAM2</accession>
<feature type="transmembrane region" description="Helical" evidence="14">
    <location>
        <begin position="89"/>
        <end position="107"/>
    </location>
</feature>
<sequence length="149" mass="17148">MAEVLIPFMLWIKAFHIISLIAWMAGVFYLPRLFVYHCQVAVGSTESERFKGMEYRLQRFIMLPAMISTFVFGGLLASIPGLVDWHAGWWMTKLAAVIALAGFNGACGRWRRDFANDRNTHTERFYRIANEVPTVLMMIIVIMVVVRPF</sequence>
<organism evidence="16 17">
    <name type="scientific">Komagataeibacter saccharivorans</name>
    <dbReference type="NCBI Taxonomy" id="265959"/>
    <lineage>
        <taxon>Bacteria</taxon>
        <taxon>Pseudomonadati</taxon>
        <taxon>Pseudomonadota</taxon>
        <taxon>Alphaproteobacteria</taxon>
        <taxon>Acetobacterales</taxon>
        <taxon>Acetobacteraceae</taxon>
        <taxon>Komagataeibacter</taxon>
    </lineage>
</organism>
<comment type="cofactor">
    <cofactor evidence="14 15">
        <name>heme b</name>
        <dbReference type="ChEBI" id="CHEBI:60344"/>
    </cofactor>
    <text evidence="14 15">Binds 1 heme b (iron(II)-protoporphyrin IX) group per subunit.</text>
</comment>
<evidence type="ECO:0000256" key="14">
    <source>
        <dbReference type="HAMAP-Rule" id="MF_02239"/>
    </source>
</evidence>
<dbReference type="GO" id="GO:0006782">
    <property type="term" value="P:protoporphyrinogen IX biosynthetic process"/>
    <property type="evidence" value="ECO:0007669"/>
    <property type="project" value="UniProtKB-UniRule"/>
</dbReference>
<name>A0A347WAM2_9PROT</name>
<comment type="function">
    <text evidence="14 15">Catalyzes the oxidation of protoporphyrinogen IX to protoporphyrin IX.</text>
</comment>
<keyword evidence="5 14" id="KW-1003">Cell membrane</keyword>
<evidence type="ECO:0000256" key="12">
    <source>
        <dbReference type="ARBA" id="ARBA00023136"/>
    </source>
</evidence>
<feature type="transmembrane region" description="Helical" evidence="14">
    <location>
        <begin position="6"/>
        <end position="30"/>
    </location>
</feature>
<dbReference type="HAMAP" id="MF_02239">
    <property type="entry name" value="HemJ"/>
    <property type="match status" value="1"/>
</dbReference>
<keyword evidence="6 14" id="KW-0349">Heme</keyword>
<keyword evidence="12 14" id="KW-0472">Membrane</keyword>
<evidence type="ECO:0000256" key="1">
    <source>
        <dbReference type="ARBA" id="ARBA00004651"/>
    </source>
</evidence>
<dbReference type="Pfam" id="PF03653">
    <property type="entry name" value="UPF0093"/>
    <property type="match status" value="1"/>
</dbReference>
<evidence type="ECO:0000256" key="6">
    <source>
        <dbReference type="ARBA" id="ARBA00022617"/>
    </source>
</evidence>
<evidence type="ECO:0000256" key="11">
    <source>
        <dbReference type="ARBA" id="ARBA00023004"/>
    </source>
</evidence>
<evidence type="ECO:0000256" key="5">
    <source>
        <dbReference type="ARBA" id="ARBA00022475"/>
    </source>
</evidence>
<comment type="subcellular location">
    <subcellularLocation>
        <location evidence="1 14">Cell membrane</location>
        <topology evidence="1 14">Multi-pass membrane protein</topology>
    </subcellularLocation>
</comment>
<feature type="binding site" description="axial binding residue" evidence="14">
    <location>
        <position position="93"/>
    </location>
    <ligand>
        <name>heme</name>
        <dbReference type="ChEBI" id="CHEBI:30413"/>
    </ligand>
    <ligandPart>
        <name>Fe</name>
        <dbReference type="ChEBI" id="CHEBI:18248"/>
    </ligandPart>
</feature>
<dbReference type="UniPathway" id="UPA00251">
    <property type="reaction ID" value="UER00324"/>
</dbReference>
<proteinExistence type="inferred from homology"/>
<feature type="transmembrane region" description="Helical" evidence="14">
    <location>
        <begin position="60"/>
        <end position="83"/>
    </location>
</feature>
<reference evidence="16 17" key="1">
    <citation type="submission" date="2017-08" db="EMBL/GenBank/DDBJ databases">
        <title>Complete genome sequence of Gluconacetobacter saccharivorans CV1 isolated from Fermented Vinegar.</title>
        <authorList>
            <person name="Kim S.-Y."/>
        </authorList>
    </citation>
    <scope>NUCLEOTIDE SEQUENCE [LARGE SCALE GENOMIC DNA]</scope>
    <source>
        <strain evidence="16 17">CV1</strain>
    </source>
</reference>
<evidence type="ECO:0000256" key="3">
    <source>
        <dbReference type="ARBA" id="ARBA00006501"/>
    </source>
</evidence>
<dbReference type="OrthoDB" id="9800824at2"/>